<dbReference type="STRING" id="158898.SAMN04488548_1342603"/>
<evidence type="ECO:0000256" key="3">
    <source>
        <dbReference type="ARBA" id="ARBA00022801"/>
    </source>
</evidence>
<dbReference type="GO" id="GO:0006508">
    <property type="term" value="P:proteolysis"/>
    <property type="evidence" value="ECO:0007669"/>
    <property type="project" value="UniProtKB-KW"/>
</dbReference>
<evidence type="ECO:0000313" key="5">
    <source>
        <dbReference type="EMBL" id="SDU60926.1"/>
    </source>
</evidence>
<dbReference type="GO" id="GO:0008236">
    <property type="term" value="F:serine-type peptidase activity"/>
    <property type="evidence" value="ECO:0007669"/>
    <property type="project" value="UniProtKB-KW"/>
</dbReference>
<evidence type="ECO:0000256" key="2">
    <source>
        <dbReference type="ARBA" id="ARBA00022670"/>
    </source>
</evidence>
<dbReference type="PANTHER" id="PTHR20842">
    <property type="entry name" value="PROTEASE S51 ALPHA-ASPARTYL DIPEPTIDASE"/>
    <property type="match status" value="1"/>
</dbReference>
<evidence type="ECO:0000313" key="6">
    <source>
        <dbReference type="Proteomes" id="UP000183180"/>
    </source>
</evidence>
<dbReference type="EMBL" id="FNLM01000034">
    <property type="protein sequence ID" value="SDU60926.1"/>
    <property type="molecule type" value="Genomic_DNA"/>
</dbReference>
<protein>
    <submittedName>
        <fullName evidence="5">Dipeptidase E</fullName>
    </submittedName>
</protein>
<dbReference type="PANTHER" id="PTHR20842:SF0">
    <property type="entry name" value="ALPHA-ASPARTYL DIPEPTIDASE"/>
    <property type="match status" value="1"/>
</dbReference>
<dbReference type="Pfam" id="PF03575">
    <property type="entry name" value="Peptidase_S51"/>
    <property type="match status" value="1"/>
</dbReference>
<dbReference type="CDD" id="cd03129">
    <property type="entry name" value="GAT1_Peptidase_E_like"/>
    <property type="match status" value="1"/>
</dbReference>
<reference evidence="5 6" key="1">
    <citation type="submission" date="2016-10" db="EMBL/GenBank/DDBJ databases">
        <authorList>
            <person name="de Groot N.N."/>
        </authorList>
    </citation>
    <scope>NUCLEOTIDE SEQUENCE [LARGE SCALE GENOMIC DNA]</scope>
    <source>
        <strain evidence="5 6">DSM 44215</strain>
    </source>
</reference>
<dbReference type="Gene3D" id="3.40.50.880">
    <property type="match status" value="1"/>
</dbReference>
<sequence>MTRRATPGEFPAPGSRRPAHAVVVHSGRVPDTDLLLLSRWLTPVRDFLVPRVGAGARIGFIPTASSIYPDQAWLDLDRAALREQGFEVVDVDPELVPAATFTRALGEIDAVFVSGGNVFHLLGALRHAGADRPLVDAVRLGLPYIGVSAGAAVTGPDIGPLALLDDPAEAAPLTSTVGLELIEVTVVPHAEGTVGGRGRIDRTRQEFADHPLHFLRDDEALVISGGTMTVIAG</sequence>
<dbReference type="AlphaFoldDB" id="A0A1H2JXQ6"/>
<evidence type="ECO:0000256" key="1">
    <source>
        <dbReference type="ARBA" id="ARBA00006534"/>
    </source>
</evidence>
<gene>
    <name evidence="5" type="ORF">SAMN04488548_1342603</name>
</gene>
<organism evidence="5 6">
    <name type="scientific">Gordonia westfalica</name>
    <dbReference type="NCBI Taxonomy" id="158898"/>
    <lineage>
        <taxon>Bacteria</taxon>
        <taxon>Bacillati</taxon>
        <taxon>Actinomycetota</taxon>
        <taxon>Actinomycetes</taxon>
        <taxon>Mycobacteriales</taxon>
        <taxon>Gordoniaceae</taxon>
        <taxon>Gordonia</taxon>
    </lineage>
</organism>
<name>A0A1H2JXQ6_9ACTN</name>
<keyword evidence="2" id="KW-0645">Protease</keyword>
<keyword evidence="4" id="KW-0720">Serine protease</keyword>
<dbReference type="SUPFAM" id="SSF52317">
    <property type="entry name" value="Class I glutamine amidotransferase-like"/>
    <property type="match status" value="1"/>
</dbReference>
<comment type="similarity">
    <text evidence="1">Belongs to the peptidase S51 family.</text>
</comment>
<dbReference type="InterPro" id="IPR005320">
    <property type="entry name" value="Peptidase_S51"/>
</dbReference>
<accession>A0A1H2JXQ6</accession>
<keyword evidence="3" id="KW-0378">Hydrolase</keyword>
<proteinExistence type="inferred from homology"/>
<dbReference type="Proteomes" id="UP000183180">
    <property type="component" value="Unassembled WGS sequence"/>
</dbReference>
<dbReference type="InterPro" id="IPR029062">
    <property type="entry name" value="Class_I_gatase-like"/>
</dbReference>
<evidence type="ECO:0000256" key="4">
    <source>
        <dbReference type="ARBA" id="ARBA00022825"/>
    </source>
</evidence>